<evidence type="ECO:0000259" key="1">
    <source>
        <dbReference type="Pfam" id="PF00535"/>
    </source>
</evidence>
<dbReference type="EMBL" id="LHXJ01000009">
    <property type="protein sequence ID" value="KXA91418.1"/>
    <property type="molecule type" value="Genomic_DNA"/>
</dbReference>
<evidence type="ECO:0000313" key="2">
    <source>
        <dbReference type="EMBL" id="KXA91418.1"/>
    </source>
</evidence>
<dbReference type="AlphaFoldDB" id="A0A133UB75"/>
<feature type="domain" description="Glycosyltransferase 2-like" evidence="1">
    <location>
        <begin position="6"/>
        <end position="64"/>
    </location>
</feature>
<protein>
    <recommendedName>
        <fullName evidence="1">Glycosyltransferase 2-like domain-containing protein</fullName>
    </recommendedName>
</protein>
<accession>A0A133UB75</accession>
<organism evidence="2 3">
    <name type="scientific">candidate division MSBL1 archaeon SCGC-AAA259A05</name>
    <dbReference type="NCBI Taxonomy" id="1698259"/>
    <lineage>
        <taxon>Archaea</taxon>
        <taxon>Methanobacteriati</taxon>
        <taxon>Methanobacteriota</taxon>
        <taxon>candidate division MSBL1</taxon>
    </lineage>
</organism>
<sequence>MEAAAVIPAYNEEDRIGEVIEETEGHVDRILVVDDGSTDCTAGASEEAGADVLIHDENRGYLGADSMFRSEDSRISFGRGSQPRFLVSPSTFTV</sequence>
<gene>
    <name evidence="2" type="ORF">AKJ57_01250</name>
</gene>
<keyword evidence="3" id="KW-1185">Reference proteome</keyword>
<name>A0A133UB75_9EURY</name>
<dbReference type="PANTHER" id="PTHR48090:SF7">
    <property type="entry name" value="RFBJ PROTEIN"/>
    <property type="match status" value="1"/>
</dbReference>
<dbReference type="InterPro" id="IPR050256">
    <property type="entry name" value="Glycosyltransferase_2"/>
</dbReference>
<proteinExistence type="predicted"/>
<dbReference type="PANTHER" id="PTHR48090">
    <property type="entry name" value="UNDECAPRENYL-PHOSPHATE 4-DEOXY-4-FORMAMIDO-L-ARABINOSE TRANSFERASE-RELATED"/>
    <property type="match status" value="1"/>
</dbReference>
<dbReference type="InterPro" id="IPR029044">
    <property type="entry name" value="Nucleotide-diphossugar_trans"/>
</dbReference>
<dbReference type="InterPro" id="IPR001173">
    <property type="entry name" value="Glyco_trans_2-like"/>
</dbReference>
<dbReference type="Gene3D" id="3.90.550.10">
    <property type="entry name" value="Spore Coat Polysaccharide Biosynthesis Protein SpsA, Chain A"/>
    <property type="match status" value="1"/>
</dbReference>
<comment type="caution">
    <text evidence="2">The sequence shown here is derived from an EMBL/GenBank/DDBJ whole genome shotgun (WGS) entry which is preliminary data.</text>
</comment>
<dbReference type="Pfam" id="PF00535">
    <property type="entry name" value="Glycos_transf_2"/>
    <property type="match status" value="1"/>
</dbReference>
<dbReference type="Proteomes" id="UP000070163">
    <property type="component" value="Unassembled WGS sequence"/>
</dbReference>
<dbReference type="SUPFAM" id="SSF53448">
    <property type="entry name" value="Nucleotide-diphospho-sugar transferases"/>
    <property type="match status" value="1"/>
</dbReference>
<reference evidence="2 3" key="1">
    <citation type="journal article" date="2016" name="Sci. Rep.">
        <title>Metabolic traits of an uncultured archaeal lineage -MSBL1- from brine pools of the Red Sea.</title>
        <authorList>
            <person name="Mwirichia R."/>
            <person name="Alam I."/>
            <person name="Rashid M."/>
            <person name="Vinu M."/>
            <person name="Ba-Alawi W."/>
            <person name="Anthony Kamau A."/>
            <person name="Kamanda Ngugi D."/>
            <person name="Goker M."/>
            <person name="Klenk H.P."/>
            <person name="Bajic V."/>
            <person name="Stingl U."/>
        </authorList>
    </citation>
    <scope>NUCLEOTIDE SEQUENCE [LARGE SCALE GENOMIC DNA]</scope>
    <source>
        <strain evidence="2">SCGC-AAA259A05</strain>
    </source>
</reference>
<evidence type="ECO:0000313" key="3">
    <source>
        <dbReference type="Proteomes" id="UP000070163"/>
    </source>
</evidence>